<dbReference type="Proteomes" id="UP000240822">
    <property type="component" value="Segment"/>
</dbReference>
<sequence length="48" mass="5284">MPLHIGGRKYYAESSSAPTSPAPTEGDEYYDTTENKLKVYDGTAWVDA</sequence>
<name>A0A1D8KMS0_9CAUD</name>
<evidence type="ECO:0000313" key="2">
    <source>
        <dbReference type="EMBL" id="AOV59891.1"/>
    </source>
</evidence>
<reference evidence="2 3" key="1">
    <citation type="journal article" date="2016" name="Virology">
        <title>The genomic content and context of auxiliary metabolic genes in marine cyanomyoviruses.</title>
        <authorList>
            <person name="Crummett L.T."/>
            <person name="Puxty R.J."/>
            <person name="Weihe C."/>
            <person name="Marston M.F."/>
            <person name="Martiny J.B."/>
        </authorList>
    </citation>
    <scope>NUCLEOTIDE SEQUENCE [LARGE SCALE GENOMIC DNA]</scope>
    <source>
        <strain evidence="2">1010NB23</strain>
    </source>
</reference>
<feature type="compositionally biased region" description="Low complexity" evidence="1">
    <location>
        <begin position="12"/>
        <end position="24"/>
    </location>
</feature>
<dbReference type="EMBL" id="KU686202">
    <property type="protein sequence ID" value="AOV59891.1"/>
    <property type="molecule type" value="Genomic_DNA"/>
</dbReference>
<accession>A0A1D8KMS0</accession>
<organism evidence="2 3">
    <name type="scientific">Synechococcus phage S-CAM4</name>
    <dbReference type="NCBI Taxonomy" id="1883367"/>
    <lineage>
        <taxon>Viruses</taxon>
        <taxon>Duplodnaviria</taxon>
        <taxon>Heunggongvirae</taxon>
        <taxon>Uroviricota</taxon>
        <taxon>Caudoviricetes</taxon>
        <taxon>Pantevenvirales</taxon>
        <taxon>Kyanoviridae</taxon>
        <taxon>Potamoivirus</taxon>
        <taxon>Potamoivirus cam4</taxon>
    </lineage>
</organism>
<proteinExistence type="predicted"/>
<gene>
    <name evidence="2" type="ORF">N231010_192</name>
</gene>
<evidence type="ECO:0000313" key="3">
    <source>
        <dbReference type="Proteomes" id="UP000240822"/>
    </source>
</evidence>
<feature type="region of interest" description="Disordered" evidence="1">
    <location>
        <begin position="1"/>
        <end position="29"/>
    </location>
</feature>
<evidence type="ECO:0000256" key="1">
    <source>
        <dbReference type="SAM" id="MobiDB-lite"/>
    </source>
</evidence>
<protein>
    <submittedName>
        <fullName evidence="2">Uncharacterized protein</fullName>
    </submittedName>
</protein>